<dbReference type="GO" id="GO:0055085">
    <property type="term" value="P:transmembrane transport"/>
    <property type="evidence" value="ECO:0007669"/>
    <property type="project" value="TreeGrafter"/>
</dbReference>
<feature type="transmembrane region" description="Helical" evidence="7">
    <location>
        <begin position="205"/>
        <end position="225"/>
    </location>
</feature>
<feature type="transmembrane region" description="Helical" evidence="7">
    <location>
        <begin position="64"/>
        <end position="85"/>
    </location>
</feature>
<name>A0A9D1PT81_9SPIO</name>
<proteinExistence type="inferred from homology"/>
<organism evidence="8 9">
    <name type="scientific">Candidatus Ornithospirochaeta avicola</name>
    <dbReference type="NCBI Taxonomy" id="2840896"/>
    <lineage>
        <taxon>Bacteria</taxon>
        <taxon>Pseudomonadati</taxon>
        <taxon>Spirochaetota</taxon>
        <taxon>Spirochaetia</taxon>
        <taxon>Spirochaetales</taxon>
        <taxon>Spirochaetaceae</taxon>
        <taxon>Spirochaetaceae incertae sedis</taxon>
        <taxon>Candidatus Ornithospirochaeta</taxon>
    </lineage>
</organism>
<reference evidence="8" key="2">
    <citation type="submission" date="2021-04" db="EMBL/GenBank/DDBJ databases">
        <authorList>
            <person name="Gilroy R."/>
        </authorList>
    </citation>
    <scope>NUCLEOTIDE SEQUENCE</scope>
    <source>
        <strain evidence="8">Gambia11-129</strain>
    </source>
</reference>
<sequence>MEKEGNARYGQIRSIMFFFLVVLVLAIFKIAQSILLPLVVAVFLFVLVNPILSHMDRLKVPNVLSIIAVMAIVLTVFLLAAYLVFQMVNMVALGLPRYAQRLAELDRLLSVYAARFFDVKNPESYSFLASLNIDWIGIATSYLASFSTKFISILSDVMMVLIYLLFLLLERKSFSPKLQQTFPSEKAQRISTMLLRVNRQVSKYVFLKLVISLISGVMFYLVALFTGLDFALVWGVLAVVLNFIPTIGSIVVTGGTIIMAIIQFLPQWGTVIFIAFLMIMVEMIMGNIIDPKLQGVQLNISPIVILISLALWGYIWGILGMFLAVPLTSIIQIICANIPSVKFIAVFLSTGKFHEVKDEKARRAKRKGGKGESFDVEMPQGSNPSDS</sequence>
<feature type="transmembrane region" description="Helical" evidence="7">
    <location>
        <begin position="150"/>
        <end position="169"/>
    </location>
</feature>
<feature type="transmembrane region" description="Helical" evidence="7">
    <location>
        <begin position="300"/>
        <end position="324"/>
    </location>
</feature>
<dbReference type="PANTHER" id="PTHR21716">
    <property type="entry name" value="TRANSMEMBRANE PROTEIN"/>
    <property type="match status" value="1"/>
</dbReference>
<reference evidence="8" key="1">
    <citation type="journal article" date="2021" name="PeerJ">
        <title>Extensive microbial diversity within the chicken gut microbiome revealed by metagenomics and culture.</title>
        <authorList>
            <person name="Gilroy R."/>
            <person name="Ravi A."/>
            <person name="Getino M."/>
            <person name="Pursley I."/>
            <person name="Horton D.L."/>
            <person name="Alikhan N.F."/>
            <person name="Baker D."/>
            <person name="Gharbi K."/>
            <person name="Hall N."/>
            <person name="Watson M."/>
            <person name="Adriaenssens E.M."/>
            <person name="Foster-Nyarko E."/>
            <person name="Jarju S."/>
            <person name="Secka A."/>
            <person name="Antonio M."/>
            <person name="Oren A."/>
            <person name="Chaudhuri R.R."/>
            <person name="La Ragione R."/>
            <person name="Hildebrand F."/>
            <person name="Pallen M.J."/>
        </authorList>
    </citation>
    <scope>NUCLEOTIDE SEQUENCE</scope>
    <source>
        <strain evidence="8">Gambia11-129</strain>
    </source>
</reference>
<evidence type="ECO:0000313" key="9">
    <source>
        <dbReference type="Proteomes" id="UP000823936"/>
    </source>
</evidence>
<evidence type="ECO:0000256" key="7">
    <source>
        <dbReference type="SAM" id="Phobius"/>
    </source>
</evidence>
<evidence type="ECO:0000256" key="5">
    <source>
        <dbReference type="ARBA" id="ARBA00023136"/>
    </source>
</evidence>
<feature type="transmembrane region" description="Helical" evidence="7">
    <location>
        <begin position="268"/>
        <end position="288"/>
    </location>
</feature>
<evidence type="ECO:0000256" key="2">
    <source>
        <dbReference type="ARBA" id="ARBA00009773"/>
    </source>
</evidence>
<dbReference type="EMBL" id="DXHU01000011">
    <property type="protein sequence ID" value="HIV98660.1"/>
    <property type="molecule type" value="Genomic_DNA"/>
</dbReference>
<evidence type="ECO:0000256" key="1">
    <source>
        <dbReference type="ARBA" id="ARBA00004141"/>
    </source>
</evidence>
<comment type="subcellular location">
    <subcellularLocation>
        <location evidence="1">Membrane</location>
        <topology evidence="1">Multi-pass membrane protein</topology>
    </subcellularLocation>
</comment>
<keyword evidence="5 7" id="KW-0472">Membrane</keyword>
<keyword evidence="4 7" id="KW-1133">Transmembrane helix</keyword>
<dbReference type="InterPro" id="IPR002549">
    <property type="entry name" value="AI-2E-like"/>
</dbReference>
<dbReference type="PANTHER" id="PTHR21716:SF64">
    <property type="entry name" value="AI-2 TRANSPORT PROTEIN TQSA"/>
    <property type="match status" value="1"/>
</dbReference>
<feature type="region of interest" description="Disordered" evidence="6">
    <location>
        <begin position="359"/>
        <end position="387"/>
    </location>
</feature>
<feature type="transmembrane region" description="Helical" evidence="7">
    <location>
        <begin position="12"/>
        <end position="28"/>
    </location>
</feature>
<evidence type="ECO:0000313" key="8">
    <source>
        <dbReference type="EMBL" id="HIV98660.1"/>
    </source>
</evidence>
<comment type="similarity">
    <text evidence="2">Belongs to the autoinducer-2 exporter (AI-2E) (TC 2.A.86) family.</text>
</comment>
<dbReference type="Proteomes" id="UP000823936">
    <property type="component" value="Unassembled WGS sequence"/>
</dbReference>
<feature type="transmembrane region" description="Helical" evidence="7">
    <location>
        <begin position="231"/>
        <end position="261"/>
    </location>
</feature>
<evidence type="ECO:0000256" key="3">
    <source>
        <dbReference type="ARBA" id="ARBA00022692"/>
    </source>
</evidence>
<dbReference type="Pfam" id="PF01594">
    <property type="entry name" value="AI-2E_transport"/>
    <property type="match status" value="1"/>
</dbReference>
<dbReference type="AlphaFoldDB" id="A0A9D1PT81"/>
<evidence type="ECO:0000256" key="4">
    <source>
        <dbReference type="ARBA" id="ARBA00022989"/>
    </source>
</evidence>
<accession>A0A9D1PT81</accession>
<evidence type="ECO:0000256" key="6">
    <source>
        <dbReference type="SAM" id="MobiDB-lite"/>
    </source>
</evidence>
<comment type="caution">
    <text evidence="8">The sequence shown here is derived from an EMBL/GenBank/DDBJ whole genome shotgun (WGS) entry which is preliminary data.</text>
</comment>
<keyword evidence="3 7" id="KW-0812">Transmembrane</keyword>
<protein>
    <submittedName>
        <fullName evidence="8">AI-2E family transporter</fullName>
    </submittedName>
</protein>
<dbReference type="GO" id="GO:0016020">
    <property type="term" value="C:membrane"/>
    <property type="evidence" value="ECO:0007669"/>
    <property type="project" value="UniProtKB-SubCell"/>
</dbReference>
<gene>
    <name evidence="8" type="ORF">IAB12_02635</name>
</gene>